<organism evidence="6 7">
    <name type="scientific">Phytophthora megakarya</name>
    <dbReference type="NCBI Taxonomy" id="4795"/>
    <lineage>
        <taxon>Eukaryota</taxon>
        <taxon>Sar</taxon>
        <taxon>Stramenopiles</taxon>
        <taxon>Oomycota</taxon>
        <taxon>Peronosporomycetes</taxon>
        <taxon>Peronosporales</taxon>
        <taxon>Peronosporaceae</taxon>
        <taxon>Phytophthora</taxon>
    </lineage>
</organism>
<keyword evidence="6" id="KW-0418">Kinase</keyword>
<comment type="caution">
    <text evidence="6">The sequence shown here is derived from an EMBL/GenBank/DDBJ whole genome shotgun (WGS) entry which is preliminary data.</text>
</comment>
<dbReference type="InterPro" id="IPR001245">
    <property type="entry name" value="Ser-Thr/Tyr_kinase_cat_dom"/>
</dbReference>
<keyword evidence="1 6" id="KW-0723">Serine/threonine-protein kinase</keyword>
<feature type="binding site" evidence="4">
    <location>
        <position position="340"/>
    </location>
    <ligand>
        <name>ATP</name>
        <dbReference type="ChEBI" id="CHEBI:30616"/>
    </ligand>
</feature>
<dbReference type="OrthoDB" id="97476at2759"/>
<dbReference type="Pfam" id="PF07714">
    <property type="entry name" value="PK_Tyr_Ser-Thr"/>
    <property type="match status" value="2"/>
</dbReference>
<proteinExistence type="predicted"/>
<dbReference type="PROSITE" id="PS00107">
    <property type="entry name" value="PROTEIN_KINASE_ATP"/>
    <property type="match status" value="1"/>
</dbReference>
<dbReference type="PROSITE" id="PS50011">
    <property type="entry name" value="PROTEIN_KINASE_DOM"/>
    <property type="match status" value="2"/>
</dbReference>
<dbReference type="SUPFAM" id="SSF56112">
    <property type="entry name" value="Protein kinase-like (PK-like)"/>
    <property type="match status" value="2"/>
</dbReference>
<keyword evidence="3 4" id="KW-0067">ATP-binding</keyword>
<evidence type="ECO:0000313" key="7">
    <source>
        <dbReference type="Proteomes" id="UP000198211"/>
    </source>
</evidence>
<reference evidence="7" key="1">
    <citation type="submission" date="2017-03" db="EMBL/GenBank/DDBJ databases">
        <title>Phytopthora megakarya and P. palmivora, two closely related causual agents of cacao black pod achieved similar genome size and gene model numbers by different mechanisms.</title>
        <authorList>
            <person name="Ali S."/>
            <person name="Shao J."/>
            <person name="Larry D.J."/>
            <person name="Kronmiller B."/>
            <person name="Shen D."/>
            <person name="Strem M.D."/>
            <person name="Melnick R.L."/>
            <person name="Guiltinan M.J."/>
            <person name="Tyler B.M."/>
            <person name="Meinhardt L.W."/>
            <person name="Bailey B.A."/>
        </authorList>
    </citation>
    <scope>NUCLEOTIDE SEQUENCE [LARGE SCALE GENOMIC DNA]</scope>
    <source>
        <strain evidence="7">zdho120</strain>
    </source>
</reference>
<keyword evidence="7" id="KW-1185">Reference proteome</keyword>
<name>A0A225UTV1_9STRA</name>
<dbReference type="InterPro" id="IPR011009">
    <property type="entry name" value="Kinase-like_dom_sf"/>
</dbReference>
<dbReference type="PANTHER" id="PTHR44329:SF214">
    <property type="entry name" value="PROTEIN KINASE DOMAIN-CONTAINING PROTEIN"/>
    <property type="match status" value="1"/>
</dbReference>
<evidence type="ECO:0000313" key="6">
    <source>
        <dbReference type="EMBL" id="OWY96361.1"/>
    </source>
</evidence>
<dbReference type="STRING" id="4795.A0A225UTV1"/>
<sequence>LYGINETGKQNLFICEYPAYGNLSKYLDGGETSIWQSILDIALGLRFLHSRGIVHGDLKCHNFLVDRGGKAKLAGLEHYISVSEDTMQQEGKEEEKDISRSRTCSRWRAPECRGSDAGKDSFQSDVYSFGKCIIEALTGELPEGKHKPDFVTTGCLPNVPPSRCGQRQWCLIQEMCAENPAERPSMPAVVQQIARFIAVERAVRDTKSKKEEFRRVLQNNPCLETHLHAMVLDRMPKEETNYAKDRNERQQTLRDLVIIALDIIYQLSTCHDFKKQLETYTFKTCKTAENTTCRQNIHDGNIDLWHINGADVLRSGDALGRGAFARVYRGEWIGTQVAIKRWIKNDEDAIASFNKEVDVWYPLNHPHIINLYGACRIPTQDLKPMCVCDLAENGKVTTYLSKSEHKHEVWQILYEAALGLQGVHARGVVHSDLKCDNILVTTNGKAKISDFGLSFRNKSTSAEKENELRVSNETKPTTISKAGGALQWKAPEFLRGEPATQLSDIYSFGMCVIEAVTGNAPWNCKHDTTVKDCVTKDPPVLKKTFSGILWKLYVIMIPQKGFRSMMLCLQDDQIKR</sequence>
<evidence type="ECO:0000259" key="5">
    <source>
        <dbReference type="PROSITE" id="PS50011"/>
    </source>
</evidence>
<dbReference type="PANTHER" id="PTHR44329">
    <property type="entry name" value="SERINE/THREONINE-PROTEIN KINASE TNNI3K-RELATED"/>
    <property type="match status" value="1"/>
</dbReference>
<evidence type="ECO:0000256" key="2">
    <source>
        <dbReference type="ARBA" id="ARBA00022741"/>
    </source>
</evidence>
<evidence type="ECO:0000256" key="4">
    <source>
        <dbReference type="PROSITE-ProRule" id="PRU10141"/>
    </source>
</evidence>
<dbReference type="InterPro" id="IPR000719">
    <property type="entry name" value="Prot_kinase_dom"/>
</dbReference>
<dbReference type="GO" id="GO:0004674">
    <property type="term" value="F:protein serine/threonine kinase activity"/>
    <property type="evidence" value="ECO:0007669"/>
    <property type="project" value="UniProtKB-KW"/>
</dbReference>
<dbReference type="InterPro" id="IPR051681">
    <property type="entry name" value="Ser/Thr_Kinases-Pseudokinases"/>
</dbReference>
<feature type="domain" description="Protein kinase" evidence="5">
    <location>
        <begin position="1"/>
        <end position="197"/>
    </location>
</feature>
<accession>A0A225UTV1</accession>
<evidence type="ECO:0000256" key="1">
    <source>
        <dbReference type="ARBA" id="ARBA00022527"/>
    </source>
</evidence>
<dbReference type="SMART" id="SM00220">
    <property type="entry name" value="S_TKc"/>
    <property type="match status" value="1"/>
</dbReference>
<dbReference type="InterPro" id="IPR008271">
    <property type="entry name" value="Ser/Thr_kinase_AS"/>
</dbReference>
<dbReference type="Gene3D" id="1.10.510.10">
    <property type="entry name" value="Transferase(Phosphotransferase) domain 1"/>
    <property type="match status" value="2"/>
</dbReference>
<dbReference type="AlphaFoldDB" id="A0A225UTV1"/>
<feature type="non-terminal residue" evidence="6">
    <location>
        <position position="1"/>
    </location>
</feature>
<dbReference type="InterPro" id="IPR017441">
    <property type="entry name" value="Protein_kinase_ATP_BS"/>
</dbReference>
<gene>
    <name evidence="6" type="ORF">PHMEG_00033386</name>
</gene>
<keyword evidence="6" id="KW-0808">Transferase</keyword>
<protein>
    <submittedName>
        <fullName evidence="6">Serine/threonine protein kinase</fullName>
    </submittedName>
</protein>
<keyword evidence="2 4" id="KW-0547">Nucleotide-binding</keyword>
<dbReference type="Proteomes" id="UP000198211">
    <property type="component" value="Unassembled WGS sequence"/>
</dbReference>
<dbReference type="EMBL" id="NBNE01011735">
    <property type="protein sequence ID" value="OWY96361.1"/>
    <property type="molecule type" value="Genomic_DNA"/>
</dbReference>
<evidence type="ECO:0000256" key="3">
    <source>
        <dbReference type="ARBA" id="ARBA00022840"/>
    </source>
</evidence>
<dbReference type="GO" id="GO:0005524">
    <property type="term" value="F:ATP binding"/>
    <property type="evidence" value="ECO:0007669"/>
    <property type="project" value="UniProtKB-UniRule"/>
</dbReference>
<dbReference type="PROSITE" id="PS00108">
    <property type="entry name" value="PROTEIN_KINASE_ST"/>
    <property type="match status" value="2"/>
</dbReference>
<dbReference type="Gene3D" id="3.30.200.20">
    <property type="entry name" value="Phosphorylase Kinase, domain 1"/>
    <property type="match status" value="1"/>
</dbReference>
<feature type="domain" description="Protein kinase" evidence="5">
    <location>
        <begin position="313"/>
        <end position="576"/>
    </location>
</feature>